<comment type="similarity">
    <text evidence="7">Belongs to the tRNA nucleotidyltransferase/poly(A) polymerase family.</text>
</comment>
<dbReference type="Gene3D" id="3.30.460.10">
    <property type="entry name" value="Beta Polymerase, domain 2"/>
    <property type="match status" value="1"/>
</dbReference>
<evidence type="ECO:0000256" key="3">
    <source>
        <dbReference type="ARBA" id="ARBA00022694"/>
    </source>
</evidence>
<feature type="domain" description="Poly A polymerase head" evidence="8">
    <location>
        <begin position="34"/>
        <end position="155"/>
    </location>
</feature>
<evidence type="ECO:0000256" key="1">
    <source>
        <dbReference type="ARBA" id="ARBA00001946"/>
    </source>
</evidence>
<keyword evidence="2 7" id="KW-0808">Transferase</keyword>
<dbReference type="PANTHER" id="PTHR46173:SF1">
    <property type="entry name" value="CCA TRNA NUCLEOTIDYLTRANSFERASE 1, MITOCHONDRIAL"/>
    <property type="match status" value="1"/>
</dbReference>
<accession>A0AA37H7X8</accession>
<dbReference type="InterPro" id="IPR002646">
    <property type="entry name" value="PolA_pol_head_dom"/>
</dbReference>
<proteinExistence type="inferred from homology"/>
<sequence length="429" mass="44631">MNRPLDEAALRAVLAQPRLARVLAALDAPAEETRLVGGAVRDALLGRPVADIDLATTLLPEAVVARARAAGLKPVPTGIAHGTVTVVVEGEPFEVTTLREDIETDGRHAVVRFGRDFSRDAARRDFTVNALSVDPAGRVHDTVGGLADLAEARVRFIGEARQRIREDYLRVLRFFRFHARYGAGAPDPEGVSAAIEARDGLALLSRERVRGELLRLLVAPGAPAVTAVLSQTGLLQRLIGGAGDLGRLARLAGAETEADPVRRLAALAVRSGADAERLQDTLRLSKAEHARLSAYAGAEAALHGALDPLTPPDVRRLVAVHGAGAVSDAALVLTGEPRPVLTPDAADALARFAAGADPVPVLPVTGAELVAAGAPPGRNLGRGLAAARRAWLAEGCPTDAAAKARLCALALATAGGTREDAARSPHSRN</sequence>
<dbReference type="Gene3D" id="1.10.3090.10">
    <property type="entry name" value="cca-adding enzyme, domain 2"/>
    <property type="match status" value="1"/>
</dbReference>
<evidence type="ECO:0000256" key="5">
    <source>
        <dbReference type="ARBA" id="ARBA00022723"/>
    </source>
</evidence>
<gene>
    <name evidence="9" type="primary">cca</name>
    <name evidence="9" type="ORF">MPEAHAMD_1208</name>
</gene>
<protein>
    <submittedName>
        <fullName evidence="9">CCA-adding enzyme</fullName>
    </submittedName>
</protein>
<organism evidence="9 10">
    <name type="scientific">Methylobacterium frigidaeris</name>
    <dbReference type="NCBI Taxonomy" id="2038277"/>
    <lineage>
        <taxon>Bacteria</taxon>
        <taxon>Pseudomonadati</taxon>
        <taxon>Pseudomonadota</taxon>
        <taxon>Alphaproteobacteria</taxon>
        <taxon>Hyphomicrobiales</taxon>
        <taxon>Methylobacteriaceae</taxon>
        <taxon>Methylobacterium</taxon>
    </lineage>
</organism>
<comment type="caution">
    <text evidence="9">The sequence shown here is derived from an EMBL/GenBank/DDBJ whole genome shotgun (WGS) entry which is preliminary data.</text>
</comment>
<evidence type="ECO:0000256" key="6">
    <source>
        <dbReference type="ARBA" id="ARBA00022842"/>
    </source>
</evidence>
<keyword evidence="5" id="KW-0479">Metal-binding</keyword>
<dbReference type="Pfam" id="PF01743">
    <property type="entry name" value="PolyA_pol"/>
    <property type="match status" value="1"/>
</dbReference>
<dbReference type="AlphaFoldDB" id="A0AA37H7X8"/>
<dbReference type="GO" id="GO:0000049">
    <property type="term" value="F:tRNA binding"/>
    <property type="evidence" value="ECO:0007669"/>
    <property type="project" value="TreeGrafter"/>
</dbReference>
<dbReference type="GO" id="GO:0008033">
    <property type="term" value="P:tRNA processing"/>
    <property type="evidence" value="ECO:0007669"/>
    <property type="project" value="UniProtKB-KW"/>
</dbReference>
<dbReference type="InterPro" id="IPR050264">
    <property type="entry name" value="Bact_CCA-adding_enz_type3_sf"/>
</dbReference>
<evidence type="ECO:0000256" key="7">
    <source>
        <dbReference type="RuleBase" id="RU003953"/>
    </source>
</evidence>
<keyword evidence="7" id="KW-0694">RNA-binding</keyword>
<dbReference type="SUPFAM" id="SSF81301">
    <property type="entry name" value="Nucleotidyltransferase"/>
    <property type="match status" value="1"/>
</dbReference>
<dbReference type="PANTHER" id="PTHR46173">
    <property type="entry name" value="CCA TRNA NUCLEOTIDYLTRANSFERASE 1, MITOCHONDRIAL"/>
    <property type="match status" value="1"/>
</dbReference>
<dbReference type="CDD" id="cd05398">
    <property type="entry name" value="NT_ClassII-CCAase"/>
    <property type="match status" value="1"/>
</dbReference>
<dbReference type="EMBL" id="BPQJ01000004">
    <property type="protein sequence ID" value="GJD61068.1"/>
    <property type="molecule type" value="Genomic_DNA"/>
</dbReference>
<reference evidence="9" key="1">
    <citation type="journal article" date="2016" name="Front. Microbiol.">
        <title>Genome Sequence of the Piezophilic, Mesophilic Sulfate-Reducing Bacterium Desulfovibrio indicus J2T.</title>
        <authorList>
            <person name="Cao J."/>
            <person name="Maignien L."/>
            <person name="Shao Z."/>
            <person name="Alain K."/>
            <person name="Jebbar M."/>
        </authorList>
    </citation>
    <scope>NUCLEOTIDE SEQUENCE</scope>
    <source>
        <strain evidence="9">JCM 32048</strain>
    </source>
</reference>
<dbReference type="SUPFAM" id="SSF81891">
    <property type="entry name" value="Poly A polymerase C-terminal region-like"/>
    <property type="match status" value="1"/>
</dbReference>
<dbReference type="GO" id="GO:0016779">
    <property type="term" value="F:nucleotidyltransferase activity"/>
    <property type="evidence" value="ECO:0007669"/>
    <property type="project" value="UniProtKB-KW"/>
</dbReference>
<evidence type="ECO:0000313" key="10">
    <source>
        <dbReference type="Proteomes" id="UP001055286"/>
    </source>
</evidence>
<evidence type="ECO:0000256" key="4">
    <source>
        <dbReference type="ARBA" id="ARBA00022695"/>
    </source>
</evidence>
<keyword evidence="3" id="KW-0819">tRNA processing</keyword>
<keyword evidence="10" id="KW-1185">Reference proteome</keyword>
<evidence type="ECO:0000256" key="2">
    <source>
        <dbReference type="ARBA" id="ARBA00022679"/>
    </source>
</evidence>
<reference evidence="9" key="2">
    <citation type="submission" date="2021-08" db="EMBL/GenBank/DDBJ databases">
        <authorList>
            <person name="Tani A."/>
            <person name="Ola A."/>
            <person name="Ogura Y."/>
            <person name="Katsura K."/>
            <person name="Hayashi T."/>
        </authorList>
    </citation>
    <scope>NUCLEOTIDE SEQUENCE</scope>
    <source>
        <strain evidence="9">JCM 32048</strain>
    </source>
</reference>
<keyword evidence="6" id="KW-0460">Magnesium</keyword>
<dbReference type="Proteomes" id="UP001055286">
    <property type="component" value="Unassembled WGS sequence"/>
</dbReference>
<evidence type="ECO:0000259" key="8">
    <source>
        <dbReference type="Pfam" id="PF01743"/>
    </source>
</evidence>
<evidence type="ECO:0000313" key="9">
    <source>
        <dbReference type="EMBL" id="GJD61068.1"/>
    </source>
</evidence>
<dbReference type="RefSeq" id="WP_099905344.1">
    <property type="nucleotide sequence ID" value="NZ_BPQJ01000004.1"/>
</dbReference>
<dbReference type="GO" id="GO:0046872">
    <property type="term" value="F:metal ion binding"/>
    <property type="evidence" value="ECO:0007669"/>
    <property type="project" value="UniProtKB-KW"/>
</dbReference>
<name>A0AA37H7X8_9HYPH</name>
<dbReference type="InterPro" id="IPR043519">
    <property type="entry name" value="NT_sf"/>
</dbReference>
<comment type="cofactor">
    <cofactor evidence="1">
        <name>Mg(2+)</name>
        <dbReference type="ChEBI" id="CHEBI:18420"/>
    </cofactor>
</comment>
<keyword evidence="4" id="KW-0548">Nucleotidyltransferase</keyword>